<dbReference type="InterPro" id="IPR013022">
    <property type="entry name" value="Xyl_isomerase-like_TIM-brl"/>
</dbReference>
<feature type="domain" description="VOC" evidence="3">
    <location>
        <begin position="443"/>
        <end position="600"/>
    </location>
</feature>
<dbReference type="KEGG" id="ahu:A6A40_19085"/>
<accession>A0A2R4VRX5</accession>
<keyword evidence="5" id="KW-1185">Reference proteome</keyword>
<dbReference type="GO" id="GO:0046565">
    <property type="term" value="F:3-dehydroshikimate dehydratase activity"/>
    <property type="evidence" value="ECO:0007669"/>
    <property type="project" value="UniProtKB-UniRule"/>
</dbReference>
<dbReference type="GO" id="GO:0046872">
    <property type="term" value="F:metal ion binding"/>
    <property type="evidence" value="ECO:0007669"/>
    <property type="project" value="UniProtKB-UniRule"/>
</dbReference>
<dbReference type="Gene3D" id="3.20.20.150">
    <property type="entry name" value="Divalent-metal-dependent TIM barrel enzymes"/>
    <property type="match status" value="1"/>
</dbReference>
<dbReference type="InterPro" id="IPR004360">
    <property type="entry name" value="Glyas_Fos-R_dOase_dom"/>
</dbReference>
<dbReference type="OrthoDB" id="9780241at2"/>
<name>A0A2R4VRX5_9PROT</name>
<organism evidence="4 5">
    <name type="scientific">Azospirillum humicireducens</name>
    <dbReference type="NCBI Taxonomy" id="1226968"/>
    <lineage>
        <taxon>Bacteria</taxon>
        <taxon>Pseudomonadati</taxon>
        <taxon>Pseudomonadota</taxon>
        <taxon>Alphaproteobacteria</taxon>
        <taxon>Rhodospirillales</taxon>
        <taxon>Azospirillaceae</taxon>
        <taxon>Azospirillum</taxon>
    </lineage>
</organism>
<comment type="similarity">
    <text evidence="2">Belongs to the bacterial two-domain DSD family.</text>
</comment>
<comment type="pathway">
    <text evidence="2">Aromatic compound metabolism; 3,4-dihydroxybenzoate biosynthesis.</text>
</comment>
<feature type="binding site" evidence="2">
    <location>
        <position position="198"/>
    </location>
    <ligand>
        <name>a divalent metal cation</name>
        <dbReference type="ChEBI" id="CHEBI:60240"/>
        <note>catalytic</note>
    </ligand>
</feature>
<dbReference type="Pfam" id="PF00903">
    <property type="entry name" value="Glyoxalase"/>
    <property type="match status" value="1"/>
</dbReference>
<evidence type="ECO:0000256" key="2">
    <source>
        <dbReference type="HAMAP-Rule" id="MF_02238"/>
    </source>
</evidence>
<keyword evidence="1 2" id="KW-0479">Metal-binding</keyword>
<dbReference type="Pfam" id="PF14696">
    <property type="entry name" value="Glyoxalase_5"/>
    <property type="match status" value="1"/>
</dbReference>
<dbReference type="GO" id="GO:0046279">
    <property type="term" value="P:3,4-dihydroxybenzoate biosynthetic process"/>
    <property type="evidence" value="ECO:0007669"/>
    <property type="project" value="UniProtKB-UniRule"/>
</dbReference>
<comment type="cofactor">
    <cofactor evidence="2">
        <name>a divalent metal cation</name>
        <dbReference type="ChEBI" id="CHEBI:60240"/>
    </cofactor>
</comment>
<feature type="domain" description="VOC" evidence="3">
    <location>
        <begin position="289"/>
        <end position="408"/>
    </location>
</feature>
<feature type="binding site" evidence="2">
    <location>
        <position position="141"/>
    </location>
    <ligand>
        <name>a divalent metal cation</name>
        <dbReference type="ChEBI" id="CHEBI:60240"/>
        <note>catalytic</note>
    </ligand>
</feature>
<gene>
    <name evidence="4" type="ORF">A6A40_19085</name>
</gene>
<comment type="catalytic activity">
    <reaction evidence="2">
        <text>3-dehydroshikimate = 3,4-dihydroxybenzoate + H2O</text>
        <dbReference type="Rhea" id="RHEA:24848"/>
        <dbReference type="ChEBI" id="CHEBI:15377"/>
        <dbReference type="ChEBI" id="CHEBI:16630"/>
        <dbReference type="ChEBI" id="CHEBI:36241"/>
        <dbReference type="EC" id="4.2.1.118"/>
    </reaction>
</comment>
<keyword evidence="2" id="KW-0456">Lyase</keyword>
<dbReference type="Proteomes" id="UP000077405">
    <property type="component" value="Plasmid pYZ2"/>
</dbReference>
<evidence type="ECO:0000313" key="5">
    <source>
        <dbReference type="Proteomes" id="UP000077405"/>
    </source>
</evidence>
<dbReference type="EC" id="4.2.1.118" evidence="2"/>
<dbReference type="HAMAP" id="MF_02238">
    <property type="entry name" value="DSD"/>
    <property type="match status" value="1"/>
</dbReference>
<dbReference type="InterPro" id="IPR050312">
    <property type="entry name" value="IolE/XylAMocC-like"/>
</dbReference>
<dbReference type="AlphaFoldDB" id="A0A2R4VRX5"/>
<dbReference type="Gene3D" id="3.10.180.10">
    <property type="entry name" value="2,3-Dihydroxybiphenyl 1,2-Dioxygenase, domain 1"/>
    <property type="match status" value="2"/>
</dbReference>
<dbReference type="InterPro" id="IPR037523">
    <property type="entry name" value="VOC_core"/>
</dbReference>
<dbReference type="PANTHER" id="PTHR12110">
    <property type="entry name" value="HYDROXYPYRUVATE ISOMERASE"/>
    <property type="match status" value="1"/>
</dbReference>
<dbReference type="Pfam" id="PF01261">
    <property type="entry name" value="AP_endonuc_2"/>
    <property type="match status" value="1"/>
</dbReference>
<protein>
    <recommendedName>
        <fullName evidence="2">3-dehydroshikimate dehydratase</fullName>
        <shortName evidence="2">DSD</shortName>
        <ecNumber evidence="2">4.2.1.118</ecNumber>
    </recommendedName>
</protein>
<proteinExistence type="inferred from homology"/>
<feature type="binding site" evidence="2">
    <location>
        <position position="446"/>
    </location>
    <ligand>
        <name>Mg(2+)</name>
        <dbReference type="ChEBI" id="CHEBI:18420"/>
    </ligand>
</feature>
<dbReference type="RefSeq" id="WP_108547470.1">
    <property type="nucleotide sequence ID" value="NZ_CP028903.1"/>
</dbReference>
<dbReference type="InterPro" id="IPR029068">
    <property type="entry name" value="Glyas_Bleomycin-R_OHBP_Dase"/>
</dbReference>
<dbReference type="PANTHER" id="PTHR12110:SF21">
    <property type="entry name" value="XYLOSE ISOMERASE-LIKE TIM BARREL DOMAIN-CONTAINING PROTEIN"/>
    <property type="match status" value="1"/>
</dbReference>
<feature type="binding site" evidence="2">
    <location>
        <position position="528"/>
    </location>
    <ligand>
        <name>Mg(2+)</name>
        <dbReference type="ChEBI" id="CHEBI:18420"/>
    </ligand>
</feature>
<keyword evidence="4" id="KW-0614">Plasmid</keyword>
<feature type="binding site" evidence="2">
    <location>
        <position position="246"/>
    </location>
    <ligand>
        <name>a divalent metal cation</name>
        <dbReference type="ChEBI" id="CHEBI:60240"/>
        <note>catalytic</note>
    </ligand>
</feature>
<dbReference type="CDD" id="cd08342">
    <property type="entry name" value="HPPD_N_like"/>
    <property type="match status" value="1"/>
</dbReference>
<dbReference type="UniPathway" id="UPA00088"/>
<evidence type="ECO:0000256" key="1">
    <source>
        <dbReference type="ARBA" id="ARBA00022723"/>
    </source>
</evidence>
<feature type="binding site" evidence="2">
    <location>
        <position position="609"/>
    </location>
    <ligand>
        <name>Mg(2+)</name>
        <dbReference type="ChEBI" id="CHEBI:18420"/>
    </ligand>
</feature>
<dbReference type="InterPro" id="IPR041736">
    <property type="entry name" value="4OHPhenylPyrv_dOase_N"/>
</dbReference>
<sequence length="646" mass="70930">MPSSAFTFKKSIATVSLSGTLPEKLEAAATIGFDGVEIFENDLLTFDGSPADVRRIAEGLGLEITLFQPFRDFEAMPEPIRARNLDRAERKFDVMQELGTDLVLVCSNVQPTAIDDPARAAADLTDMAERAQRRGLRVGYEALAWGRHVNRWRQAWDIVRRADHPALGLIVDSFHTLALDDDPSGIADLPGERIFFVQLADAPKLSMDVLSWSRHFRSFPGQGQLPVGRFLDAVLASGYRGPLSLEIFNDEFRAAPARLTALDGLRSLIHAEAEAGFGPGLPAPPVCHGVEFLEFAVDAAARDKLSALLGSLGFRHAGRHRSKDVDLYRQGGVNLVLNSEEDSAASEHFQMHGPSVCAMAFAVDDAARTIARAEALQCVLWRERVGDGERRIPALRAPDGTLIYLVDDKEARRSIWEDDFHLFAEELPGHPASPAALHGPLLGIDHVAQALPFGRMDSFVLFYRTVFGFVPESLWELPDPYGLIRSRALVSPDAEPGRGVRLPLNISESRRTATGRFVSATSGAGVHHIAFATADAAALVKDRLAAGAPFLPIPANYYDDLAVKHPLDDAALAMLKKHELLYDRDAQGEGDGEFFHAYTDSFDDRFFFEVVERRGGYRQFGAVNAAVRMAVQAQLREGARPELYLD</sequence>
<dbReference type="PROSITE" id="PS51819">
    <property type="entry name" value="VOC"/>
    <property type="match status" value="2"/>
</dbReference>
<evidence type="ECO:0000313" key="4">
    <source>
        <dbReference type="EMBL" id="AWB07174.1"/>
    </source>
</evidence>
<dbReference type="SUPFAM" id="SSF51658">
    <property type="entry name" value="Xylose isomerase-like"/>
    <property type="match status" value="1"/>
</dbReference>
<reference evidence="4 5" key="1">
    <citation type="submission" date="2018-04" db="EMBL/GenBank/DDBJ databases">
        <title>Complete genome sequence of the nitrogen-fixing bacterium Azospirillum humicireducens type strain SgZ-5.</title>
        <authorList>
            <person name="Yu Z."/>
        </authorList>
    </citation>
    <scope>NUCLEOTIDE SEQUENCE [LARGE SCALE GENOMIC DNA]</scope>
    <source>
        <strain evidence="4 5">SgZ-5</strain>
        <plasmid evidence="4 5">pYZ2</plasmid>
    </source>
</reference>
<feature type="binding site" evidence="2">
    <location>
        <position position="172"/>
    </location>
    <ligand>
        <name>a divalent metal cation</name>
        <dbReference type="ChEBI" id="CHEBI:60240"/>
        <note>catalytic</note>
    </ligand>
</feature>
<geneLocation type="plasmid" evidence="4 5">
    <name>pYZ2</name>
</geneLocation>
<dbReference type="EMBL" id="CP028903">
    <property type="protein sequence ID" value="AWB07174.1"/>
    <property type="molecule type" value="Genomic_DNA"/>
</dbReference>
<dbReference type="SUPFAM" id="SSF54593">
    <property type="entry name" value="Glyoxalase/Bleomycin resistance protein/Dihydroxybiphenyl dioxygenase"/>
    <property type="match status" value="1"/>
</dbReference>
<dbReference type="InterPro" id="IPR043700">
    <property type="entry name" value="DSD"/>
</dbReference>
<comment type="function">
    <text evidence="2">Catalyzes the conversion of 3-dehydroshikimate to protocatechuate (3,4-dihydroxybenzoate), a common intermediate of quinate and shikimate degradation pathways.</text>
</comment>
<dbReference type="InterPro" id="IPR036237">
    <property type="entry name" value="Xyl_isomerase-like_sf"/>
</dbReference>
<evidence type="ECO:0000259" key="3">
    <source>
        <dbReference type="PROSITE" id="PS51819"/>
    </source>
</evidence>